<keyword evidence="1" id="KW-1133">Transmembrane helix</keyword>
<proteinExistence type="predicted"/>
<keyword evidence="1" id="KW-0812">Transmembrane</keyword>
<reference evidence="2 3" key="1">
    <citation type="submission" date="2019-06" db="EMBL/GenBank/DDBJ databases">
        <title>A chromosomal-level reference genome of Carpinus fangiana (Coryloideae, Betulaceae).</title>
        <authorList>
            <person name="Yang X."/>
            <person name="Wang Z."/>
            <person name="Zhang L."/>
            <person name="Hao G."/>
            <person name="Liu J."/>
            <person name="Yang Y."/>
        </authorList>
    </citation>
    <scope>NUCLEOTIDE SEQUENCE [LARGE SCALE GENOMIC DNA]</scope>
    <source>
        <strain evidence="2">Cfa_2016G</strain>
        <tissue evidence="2">Leaf</tissue>
    </source>
</reference>
<dbReference type="AlphaFoldDB" id="A0A660KQH7"/>
<keyword evidence="1" id="KW-0472">Membrane</keyword>
<feature type="transmembrane region" description="Helical" evidence="1">
    <location>
        <begin position="107"/>
        <end position="134"/>
    </location>
</feature>
<evidence type="ECO:0000313" key="2">
    <source>
        <dbReference type="EMBL" id="KAE8038044.1"/>
    </source>
</evidence>
<accession>A0A660KQH7</accession>
<organism evidence="2 3">
    <name type="scientific">Carpinus fangiana</name>
    <dbReference type="NCBI Taxonomy" id="176857"/>
    <lineage>
        <taxon>Eukaryota</taxon>
        <taxon>Viridiplantae</taxon>
        <taxon>Streptophyta</taxon>
        <taxon>Embryophyta</taxon>
        <taxon>Tracheophyta</taxon>
        <taxon>Spermatophyta</taxon>
        <taxon>Magnoliopsida</taxon>
        <taxon>eudicotyledons</taxon>
        <taxon>Gunneridae</taxon>
        <taxon>Pentapetalae</taxon>
        <taxon>rosids</taxon>
        <taxon>fabids</taxon>
        <taxon>Fagales</taxon>
        <taxon>Betulaceae</taxon>
        <taxon>Carpinus</taxon>
    </lineage>
</organism>
<name>A0A660KQH7_9ROSI</name>
<protein>
    <submittedName>
        <fullName evidence="2">Uncharacterized protein</fullName>
    </submittedName>
</protein>
<dbReference type="Proteomes" id="UP000327013">
    <property type="component" value="Chromosome 4"/>
</dbReference>
<dbReference type="EMBL" id="CM017324">
    <property type="protein sequence ID" value="KAE8038044.1"/>
    <property type="molecule type" value="Genomic_DNA"/>
</dbReference>
<sequence length="208" mass="22706">MDADEEEVEPVAGKRVRKETALASGKLDNGEPGAKLKKRARVLVEEIDLFPVASNFEVGFDGKVERSTWDCLDLESGFSSPLLVRVATVDRVTAMVRRKKRKRLGSVLGFWAGFRVGFYFCLDLSLVSSTLFVLGPGSSTTLEDLLLVVEESWTVFEISDECSSMSKFLTISDISDECSSPGFAENKLIGAVTVAKPLVVSARKDSQA</sequence>
<gene>
    <name evidence="2" type="ORF">FH972_010590</name>
</gene>
<evidence type="ECO:0000313" key="3">
    <source>
        <dbReference type="Proteomes" id="UP000327013"/>
    </source>
</evidence>
<keyword evidence="3" id="KW-1185">Reference proteome</keyword>
<evidence type="ECO:0000256" key="1">
    <source>
        <dbReference type="SAM" id="Phobius"/>
    </source>
</evidence>